<protein>
    <recommendedName>
        <fullName evidence="3">HAT C-terminal dimerisation domain-containing protein</fullName>
    </recommendedName>
</protein>
<evidence type="ECO:0008006" key="3">
    <source>
        <dbReference type="Google" id="ProtNLM"/>
    </source>
</evidence>
<sequence>MILLHSKKRNCLLQQKLNELVFIQYNTRLQKRFMSLQNKSLDPILLRDVEENDDWTIQTEDELQDFVDGVDDLLWSDVQEAMGANVDAHPNIRRKRERYRDDDDDDDDIVDVGNDLDEEVNALDDVDSDAELVPCD</sequence>
<organism evidence="1 2">
    <name type="scientific">Lactuca sativa</name>
    <name type="common">Garden lettuce</name>
    <dbReference type="NCBI Taxonomy" id="4236"/>
    <lineage>
        <taxon>Eukaryota</taxon>
        <taxon>Viridiplantae</taxon>
        <taxon>Streptophyta</taxon>
        <taxon>Embryophyta</taxon>
        <taxon>Tracheophyta</taxon>
        <taxon>Spermatophyta</taxon>
        <taxon>Magnoliopsida</taxon>
        <taxon>eudicotyledons</taxon>
        <taxon>Gunneridae</taxon>
        <taxon>Pentapetalae</taxon>
        <taxon>asterids</taxon>
        <taxon>campanulids</taxon>
        <taxon>Asterales</taxon>
        <taxon>Asteraceae</taxon>
        <taxon>Cichorioideae</taxon>
        <taxon>Cichorieae</taxon>
        <taxon>Lactucinae</taxon>
        <taxon>Lactuca</taxon>
    </lineage>
</organism>
<dbReference type="AlphaFoldDB" id="A0A9R1VI17"/>
<dbReference type="PANTHER" id="PTHR45696">
    <property type="entry name" value="60S ACIDIC RIBOSOMAL PROTEIN P1"/>
    <property type="match status" value="1"/>
</dbReference>
<accession>A0A9R1VI17</accession>
<keyword evidence="2" id="KW-1185">Reference proteome</keyword>
<dbReference type="PANTHER" id="PTHR45696:SF10">
    <property type="entry name" value="LARGE RIBOSOMAL SUBUNIT PROTEIN P1"/>
    <property type="match status" value="1"/>
</dbReference>
<reference evidence="1 2" key="1">
    <citation type="journal article" date="2017" name="Nat. Commun.">
        <title>Genome assembly with in vitro proximity ligation data and whole-genome triplication in lettuce.</title>
        <authorList>
            <person name="Reyes-Chin-Wo S."/>
            <person name="Wang Z."/>
            <person name="Yang X."/>
            <person name="Kozik A."/>
            <person name="Arikit S."/>
            <person name="Song C."/>
            <person name="Xia L."/>
            <person name="Froenicke L."/>
            <person name="Lavelle D.O."/>
            <person name="Truco M.J."/>
            <person name="Xia R."/>
            <person name="Zhu S."/>
            <person name="Xu C."/>
            <person name="Xu H."/>
            <person name="Xu X."/>
            <person name="Cox K."/>
            <person name="Korf I."/>
            <person name="Meyers B.C."/>
            <person name="Michelmore R.W."/>
        </authorList>
    </citation>
    <scope>NUCLEOTIDE SEQUENCE [LARGE SCALE GENOMIC DNA]</scope>
    <source>
        <strain evidence="2">cv. Salinas</strain>
        <tissue evidence="1">Seedlings</tissue>
    </source>
</reference>
<dbReference type="EMBL" id="NBSK02000005">
    <property type="protein sequence ID" value="KAJ0205137.1"/>
    <property type="molecule type" value="Genomic_DNA"/>
</dbReference>
<proteinExistence type="predicted"/>
<evidence type="ECO:0000313" key="2">
    <source>
        <dbReference type="Proteomes" id="UP000235145"/>
    </source>
</evidence>
<evidence type="ECO:0000313" key="1">
    <source>
        <dbReference type="EMBL" id="KAJ0205137.1"/>
    </source>
</evidence>
<name>A0A9R1VI17_LACSA</name>
<comment type="caution">
    <text evidence="1">The sequence shown here is derived from an EMBL/GenBank/DDBJ whole genome shotgun (WGS) entry which is preliminary data.</text>
</comment>
<dbReference type="Proteomes" id="UP000235145">
    <property type="component" value="Unassembled WGS sequence"/>
</dbReference>
<gene>
    <name evidence="1" type="ORF">LSAT_V11C500266380</name>
</gene>